<evidence type="ECO:0008006" key="5">
    <source>
        <dbReference type="Google" id="ProtNLM"/>
    </source>
</evidence>
<evidence type="ECO:0000313" key="3">
    <source>
        <dbReference type="EMBL" id="TWU08402.1"/>
    </source>
</evidence>
<dbReference type="OrthoDB" id="127107at2"/>
<dbReference type="Pfam" id="PF07583">
    <property type="entry name" value="PSCyt2"/>
    <property type="match status" value="1"/>
</dbReference>
<evidence type="ECO:0000259" key="2">
    <source>
        <dbReference type="Pfam" id="PF07587"/>
    </source>
</evidence>
<feature type="domain" description="DUF1553" evidence="2">
    <location>
        <begin position="348"/>
        <end position="612"/>
    </location>
</feature>
<dbReference type="Proteomes" id="UP000320176">
    <property type="component" value="Unassembled WGS sequence"/>
</dbReference>
<dbReference type="PANTHER" id="PTHR35889:SF3">
    <property type="entry name" value="F-BOX DOMAIN-CONTAINING PROTEIN"/>
    <property type="match status" value="1"/>
</dbReference>
<sequence length="635" mass="72103">MIWRTSRVSAVKSSALKSSALKSLFVSVALVIPSHCLLAEEGNQEENQAIVEEELTKYDRDHWSYEPIVRPTVPEVSDSDWSITNIDRFVLAKLESESLQPAPPADKSTLLRRVCWDLLGLPPSIDQIQQFVNDERPDAYERLVDSLLASPQYGQRWAQPWLDLARFAETDGYEHDKLRKDAWKYRDWVIDATNNDLAYDDFVRLQIAGDLEHPADDDAVLATAFCLSGPDMPDINSQEERRHVLLNEITSTVGSVLMGLQFGCAQCHDHKYDAISQADFYRLRAFFDSAIELKQNRSVGVLASYEDFPRTHLMHRGDWQQPGPELYPAFPRVVNPSGEMPSEKVAPRLELARWLTETTNPLTPRVAVNRIWQHHFGSGLTTSPSDFGVMGDSPTHPDLLDYLAHDFVRDDWSVKRLHRTIVLSSVYQTASVRPVDADLGAQWDLAQASDPENRLLSHFTRRRLDAEAIRDGLFSVSDSLNRKMAGPSVSPPLPREMLSTLLKGQWSESPNKAEHYRRSVYLFARRNLRYPFFATFDRPSADQPCALRNQSTTGVQSLMLFNSELMMDAASRLCDLIESETSNSKSQIQSLYLRLYARRPTGDELDAAERFLSTDATLVDVCRAMLNSNEFLYID</sequence>
<dbReference type="AlphaFoldDB" id="A0A5C6B9U5"/>
<protein>
    <recommendedName>
        <fullName evidence="5">Planctomycete cytochrome C</fullName>
    </recommendedName>
</protein>
<keyword evidence="4" id="KW-1185">Reference proteome</keyword>
<dbReference type="InterPro" id="IPR011444">
    <property type="entry name" value="DUF1549"/>
</dbReference>
<evidence type="ECO:0000313" key="4">
    <source>
        <dbReference type="Proteomes" id="UP000320176"/>
    </source>
</evidence>
<evidence type="ECO:0000259" key="1">
    <source>
        <dbReference type="Pfam" id="PF07583"/>
    </source>
</evidence>
<gene>
    <name evidence="3" type="ORF">Pla52n_09850</name>
</gene>
<organism evidence="3 4">
    <name type="scientific">Stieleria varia</name>
    <dbReference type="NCBI Taxonomy" id="2528005"/>
    <lineage>
        <taxon>Bacteria</taxon>
        <taxon>Pseudomonadati</taxon>
        <taxon>Planctomycetota</taxon>
        <taxon>Planctomycetia</taxon>
        <taxon>Pirellulales</taxon>
        <taxon>Pirellulaceae</taxon>
        <taxon>Stieleria</taxon>
    </lineage>
</organism>
<accession>A0A5C6B9U5</accession>
<dbReference type="InterPro" id="IPR022655">
    <property type="entry name" value="DUF1553"/>
</dbReference>
<name>A0A5C6B9U5_9BACT</name>
<comment type="caution">
    <text evidence="3">The sequence shown here is derived from an EMBL/GenBank/DDBJ whole genome shotgun (WGS) entry which is preliminary data.</text>
</comment>
<dbReference type="EMBL" id="SJPN01000001">
    <property type="protein sequence ID" value="TWU08402.1"/>
    <property type="molecule type" value="Genomic_DNA"/>
</dbReference>
<feature type="domain" description="DUF1549" evidence="1">
    <location>
        <begin position="85"/>
        <end position="289"/>
    </location>
</feature>
<dbReference type="PANTHER" id="PTHR35889">
    <property type="entry name" value="CYCLOINULO-OLIGOSACCHARIDE FRUCTANOTRANSFERASE-RELATED"/>
    <property type="match status" value="1"/>
</dbReference>
<reference evidence="3 4" key="1">
    <citation type="submission" date="2019-02" db="EMBL/GenBank/DDBJ databases">
        <title>Deep-cultivation of Planctomycetes and their phenomic and genomic characterization uncovers novel biology.</title>
        <authorList>
            <person name="Wiegand S."/>
            <person name="Jogler M."/>
            <person name="Boedeker C."/>
            <person name="Pinto D."/>
            <person name="Vollmers J."/>
            <person name="Rivas-Marin E."/>
            <person name="Kohn T."/>
            <person name="Peeters S.H."/>
            <person name="Heuer A."/>
            <person name="Rast P."/>
            <person name="Oberbeckmann S."/>
            <person name="Bunk B."/>
            <person name="Jeske O."/>
            <person name="Meyerdierks A."/>
            <person name="Storesund J.E."/>
            <person name="Kallscheuer N."/>
            <person name="Luecker S."/>
            <person name="Lage O.M."/>
            <person name="Pohl T."/>
            <person name="Merkel B.J."/>
            <person name="Hornburger P."/>
            <person name="Mueller R.-W."/>
            <person name="Bruemmer F."/>
            <person name="Labrenz M."/>
            <person name="Spormann A.M."/>
            <person name="Op Den Camp H."/>
            <person name="Overmann J."/>
            <person name="Amann R."/>
            <person name="Jetten M.S.M."/>
            <person name="Mascher T."/>
            <person name="Medema M.H."/>
            <person name="Devos D.P."/>
            <person name="Kaster A.-K."/>
            <person name="Ovreas L."/>
            <person name="Rohde M."/>
            <person name="Galperin M.Y."/>
            <person name="Jogler C."/>
        </authorList>
    </citation>
    <scope>NUCLEOTIDE SEQUENCE [LARGE SCALE GENOMIC DNA]</scope>
    <source>
        <strain evidence="3 4">Pla52n</strain>
    </source>
</reference>
<dbReference type="Pfam" id="PF07587">
    <property type="entry name" value="PSD1"/>
    <property type="match status" value="1"/>
</dbReference>
<proteinExistence type="predicted"/>
<dbReference type="RefSeq" id="WP_146518449.1">
    <property type="nucleotide sequence ID" value="NZ_CP151726.1"/>
</dbReference>